<evidence type="ECO:0000313" key="2">
    <source>
        <dbReference type="EMBL" id="KEI18217.1"/>
    </source>
</evidence>
<sequence length="76" mass="8900">MIALGVKTSGVFYLRKKEGDIMKILAWMGLIITTLNVVIKLIQTFTQEKIRDRVLNFISTLVYISLSYFFIMYLFK</sequence>
<keyword evidence="3" id="KW-1185">Reference proteome</keyword>
<dbReference type="Proteomes" id="UP000027937">
    <property type="component" value="Unassembled WGS sequence"/>
</dbReference>
<protein>
    <submittedName>
        <fullName evidence="2">Uncharacterized protein</fullName>
    </submittedName>
</protein>
<proteinExistence type="predicted"/>
<feature type="transmembrane region" description="Helical" evidence="1">
    <location>
        <begin position="54"/>
        <end position="75"/>
    </location>
</feature>
<feature type="transmembrane region" description="Helical" evidence="1">
    <location>
        <begin position="24"/>
        <end position="42"/>
    </location>
</feature>
<organism evidence="2 3">
    <name type="scientific">Clostridium haemolyticum NCTC 9693</name>
    <dbReference type="NCBI Taxonomy" id="1443114"/>
    <lineage>
        <taxon>Bacteria</taxon>
        <taxon>Bacillati</taxon>
        <taxon>Bacillota</taxon>
        <taxon>Clostridia</taxon>
        <taxon>Eubacteriales</taxon>
        <taxon>Clostridiaceae</taxon>
        <taxon>Clostridium</taxon>
    </lineage>
</organism>
<keyword evidence="1" id="KW-0472">Membrane</keyword>
<dbReference type="EMBL" id="JENX01000026">
    <property type="protein sequence ID" value="KEI18217.1"/>
    <property type="molecule type" value="Genomic_DNA"/>
</dbReference>
<keyword evidence="1" id="KW-0812">Transmembrane</keyword>
<reference evidence="2 3" key="1">
    <citation type="submission" date="2014-02" db="EMBL/GenBank/DDBJ databases">
        <title>Plasmidome dynamics in the species complex Clostridium novyi sensu lato converts strains of independent lineages into distinctly different pathogens.</title>
        <authorList>
            <person name="Skarin H."/>
            <person name="Segerman B."/>
        </authorList>
    </citation>
    <scope>NUCLEOTIDE SEQUENCE [LARGE SCALE GENOMIC DNA]</scope>
    <source>
        <strain evidence="2 3">NCTC 9693</strain>
    </source>
</reference>
<name>A0ABR4TI77_CLOHA</name>
<gene>
    <name evidence="2" type="ORF">Z960_03550</name>
</gene>
<evidence type="ECO:0000313" key="3">
    <source>
        <dbReference type="Proteomes" id="UP000027937"/>
    </source>
</evidence>
<keyword evidence="1" id="KW-1133">Transmembrane helix</keyword>
<comment type="caution">
    <text evidence="2">The sequence shown here is derived from an EMBL/GenBank/DDBJ whole genome shotgun (WGS) entry which is preliminary data.</text>
</comment>
<accession>A0ABR4TI77</accession>
<evidence type="ECO:0000256" key="1">
    <source>
        <dbReference type="SAM" id="Phobius"/>
    </source>
</evidence>